<evidence type="ECO:0000256" key="2">
    <source>
        <dbReference type="ARBA" id="ARBA00022729"/>
    </source>
</evidence>
<dbReference type="PANTHER" id="PTHR13887:SF14">
    <property type="entry name" value="DISULFIDE BOND FORMATION PROTEIN D"/>
    <property type="match status" value="1"/>
</dbReference>
<gene>
    <name evidence="8" type="ORF">LMG18091_01895</name>
</gene>
<dbReference type="InterPro" id="IPR036249">
    <property type="entry name" value="Thioredoxin-like_sf"/>
</dbReference>
<dbReference type="Proteomes" id="UP001189915">
    <property type="component" value="Unassembled WGS sequence"/>
</dbReference>
<evidence type="ECO:0000256" key="6">
    <source>
        <dbReference type="SAM" id="SignalP"/>
    </source>
</evidence>
<protein>
    <recommendedName>
        <fullName evidence="7">Thioredoxin domain-containing protein</fullName>
    </recommendedName>
</protein>
<dbReference type="PROSITE" id="PS51352">
    <property type="entry name" value="THIOREDOXIN_2"/>
    <property type="match status" value="1"/>
</dbReference>
<dbReference type="PANTHER" id="PTHR13887">
    <property type="entry name" value="GLUTATHIONE S-TRANSFERASE KAPPA"/>
    <property type="match status" value="1"/>
</dbReference>
<evidence type="ECO:0000313" key="8">
    <source>
        <dbReference type="EMBL" id="CAJ0694111.1"/>
    </source>
</evidence>
<evidence type="ECO:0000256" key="1">
    <source>
        <dbReference type="ARBA" id="ARBA00005791"/>
    </source>
</evidence>
<dbReference type="Pfam" id="PF13462">
    <property type="entry name" value="Thioredoxin_4"/>
    <property type="match status" value="1"/>
</dbReference>
<proteinExistence type="inferred from homology"/>
<evidence type="ECO:0000256" key="4">
    <source>
        <dbReference type="ARBA" id="ARBA00023157"/>
    </source>
</evidence>
<keyword evidence="4" id="KW-1015">Disulfide bond</keyword>
<dbReference type="InterPro" id="IPR012336">
    <property type="entry name" value="Thioredoxin-like_fold"/>
</dbReference>
<dbReference type="AlphaFoldDB" id="A0AAD2EN55"/>
<name>A0AAD2EN55_9RALS</name>
<dbReference type="Gene3D" id="3.40.30.10">
    <property type="entry name" value="Glutaredoxin"/>
    <property type="match status" value="1"/>
</dbReference>
<keyword evidence="3" id="KW-0560">Oxidoreductase</keyword>
<feature type="signal peptide" evidence="6">
    <location>
        <begin position="1"/>
        <end position="22"/>
    </location>
</feature>
<evidence type="ECO:0000313" key="9">
    <source>
        <dbReference type="Proteomes" id="UP001189915"/>
    </source>
</evidence>
<keyword evidence="2 6" id="KW-0732">Signal</keyword>
<dbReference type="EMBL" id="CATWAF010000002">
    <property type="protein sequence ID" value="CAJ0694111.1"/>
    <property type="molecule type" value="Genomic_DNA"/>
</dbReference>
<dbReference type="RefSeq" id="WP_260801337.1">
    <property type="nucleotide sequence ID" value="NZ_CATWAF010000002.1"/>
</dbReference>
<evidence type="ECO:0000256" key="5">
    <source>
        <dbReference type="ARBA" id="ARBA00023284"/>
    </source>
</evidence>
<reference evidence="8 9" key="1">
    <citation type="submission" date="2023-07" db="EMBL/GenBank/DDBJ databases">
        <authorList>
            <person name="Peeters C."/>
        </authorList>
    </citation>
    <scope>NUCLEOTIDE SEQUENCE [LARGE SCALE GENOMIC DNA]</scope>
    <source>
        <strain evidence="8 9">LMG 18091</strain>
    </source>
</reference>
<dbReference type="SUPFAM" id="SSF52833">
    <property type="entry name" value="Thioredoxin-like"/>
    <property type="match status" value="1"/>
</dbReference>
<keyword evidence="9" id="KW-1185">Reference proteome</keyword>
<organism evidence="8 9">
    <name type="scientific">Ralstonia wenshanensis</name>
    <dbReference type="NCBI Taxonomy" id="2842456"/>
    <lineage>
        <taxon>Bacteria</taxon>
        <taxon>Pseudomonadati</taxon>
        <taxon>Pseudomonadota</taxon>
        <taxon>Betaproteobacteria</taxon>
        <taxon>Burkholderiales</taxon>
        <taxon>Burkholderiaceae</taxon>
        <taxon>Ralstonia</taxon>
    </lineage>
</organism>
<dbReference type="PROSITE" id="PS51257">
    <property type="entry name" value="PROKAR_LIPOPROTEIN"/>
    <property type="match status" value="1"/>
</dbReference>
<accession>A0AAD2EN55</accession>
<dbReference type="GO" id="GO:0016491">
    <property type="term" value="F:oxidoreductase activity"/>
    <property type="evidence" value="ECO:0007669"/>
    <property type="project" value="UniProtKB-KW"/>
</dbReference>
<dbReference type="InterPro" id="IPR013766">
    <property type="entry name" value="Thioredoxin_domain"/>
</dbReference>
<keyword evidence="5" id="KW-0676">Redox-active center</keyword>
<comment type="similarity">
    <text evidence="1">Belongs to the thioredoxin family. DsbA subfamily.</text>
</comment>
<evidence type="ECO:0000256" key="3">
    <source>
        <dbReference type="ARBA" id="ARBA00023002"/>
    </source>
</evidence>
<dbReference type="Gene3D" id="1.10.40.80">
    <property type="match status" value="1"/>
</dbReference>
<comment type="caution">
    <text evidence="8">The sequence shown here is derived from an EMBL/GenBank/DDBJ whole genome shotgun (WGS) entry which is preliminary data.</text>
</comment>
<feature type="chain" id="PRO_5042039515" description="Thioredoxin domain-containing protein" evidence="6">
    <location>
        <begin position="23"/>
        <end position="244"/>
    </location>
</feature>
<sequence length="244" mass="26545">MKFWSAILVCAASALLSCAAYADAPMTQQQGEAILKELREIHQLLTRQAAPAAPGNAAPARTLSVKAPATHVLGKANAPITLVAFTDFQCPYCARFEATTFPELKKKYIDTGKMRYVLRDVPLDFHPFAINAAQSVRCAGDQNKYWEMKDLVFKNQSRIDTAALASYAQDLGLDAGQYQKCMADNKYLPEINADSQYAHSVGISGTPSFVVGRVVDGMVQGRLIVGAQGLSVFEHAIEEMLAKP</sequence>
<feature type="domain" description="Thioredoxin" evidence="7">
    <location>
        <begin position="52"/>
        <end position="242"/>
    </location>
</feature>
<evidence type="ECO:0000259" key="7">
    <source>
        <dbReference type="PROSITE" id="PS51352"/>
    </source>
</evidence>